<protein>
    <submittedName>
        <fullName evidence="1">Uncharacterized protein</fullName>
    </submittedName>
</protein>
<reference evidence="1" key="1">
    <citation type="journal article" date="2024" name="Syst. Appl. Microbiol.">
        <title>First single-strain enrichments of Electrothrix cable bacteria, description of E. aestuarii sp. nov. and E. rattekaaiensis sp. nov., and proposal of a cable bacteria taxonomy following the rules of the SeqCode.</title>
        <authorList>
            <person name="Plum-Jensen L.E."/>
            <person name="Schramm A."/>
            <person name="Marshall I.P.G."/>
        </authorList>
    </citation>
    <scope>NUCLEOTIDE SEQUENCE</scope>
    <source>
        <strain evidence="1">Rat1</strain>
    </source>
</reference>
<name>A0AAU8LR78_9BACT</name>
<accession>A0AAU8LR78</accession>
<dbReference type="EMBL" id="CP159373">
    <property type="protein sequence ID" value="XCN71426.1"/>
    <property type="molecule type" value="Genomic_DNA"/>
</dbReference>
<reference evidence="1" key="2">
    <citation type="submission" date="2024-06" db="EMBL/GenBank/DDBJ databases">
        <authorList>
            <person name="Plum-Jensen L.E."/>
            <person name="Schramm A."/>
            <person name="Marshall I.P.G."/>
        </authorList>
    </citation>
    <scope>NUCLEOTIDE SEQUENCE</scope>
    <source>
        <strain evidence="1">Rat1</strain>
    </source>
</reference>
<evidence type="ECO:0000313" key="1">
    <source>
        <dbReference type="EMBL" id="XCN71426.1"/>
    </source>
</evidence>
<organism evidence="1">
    <name type="scientific">Candidatus Electrothrix aestuarii</name>
    <dbReference type="NCBI Taxonomy" id="3062594"/>
    <lineage>
        <taxon>Bacteria</taxon>
        <taxon>Pseudomonadati</taxon>
        <taxon>Thermodesulfobacteriota</taxon>
        <taxon>Desulfobulbia</taxon>
        <taxon>Desulfobulbales</taxon>
        <taxon>Desulfobulbaceae</taxon>
        <taxon>Candidatus Electrothrix</taxon>
    </lineage>
</organism>
<gene>
    <name evidence="1" type="ORF">Q3M24_14010</name>
</gene>
<dbReference type="AlphaFoldDB" id="A0AAU8LR78"/>
<sequence>MLEEIYRKDYRSAVADRILDKLIELERETAQHDLAEYKTLLQSFETHHQMSSDDFLRRFHDGELGDDADFFEWSAACDMYRSVCER</sequence>
<proteinExistence type="predicted"/>
<dbReference type="KEGG" id="eaj:Q3M24_14010"/>